<protein>
    <submittedName>
        <fullName evidence="1">Pyridoxamine 5'-phosphate oxidase family protein</fullName>
    </submittedName>
</protein>
<dbReference type="EMBL" id="QKQS01000006">
    <property type="protein sequence ID" value="PZA13579.1"/>
    <property type="molecule type" value="Genomic_DNA"/>
</dbReference>
<accession>A0A323UMI0</accession>
<evidence type="ECO:0000313" key="1">
    <source>
        <dbReference type="EMBL" id="PZA13579.1"/>
    </source>
</evidence>
<dbReference type="Pfam" id="PF12900">
    <property type="entry name" value="Pyridox_ox_2"/>
    <property type="match status" value="1"/>
</dbReference>
<comment type="caution">
    <text evidence="1">The sequence shown here is derived from an EMBL/GenBank/DDBJ whole genome shotgun (WGS) entry which is preliminary data.</text>
</comment>
<dbReference type="RefSeq" id="WP_110784742.1">
    <property type="nucleotide sequence ID" value="NZ_QKQS01000006.1"/>
</dbReference>
<proteinExistence type="predicted"/>
<dbReference type="Proteomes" id="UP000248134">
    <property type="component" value="Unassembled WGS sequence"/>
</dbReference>
<dbReference type="InterPro" id="IPR012349">
    <property type="entry name" value="Split_barrel_FMN-bd"/>
</dbReference>
<sequence>MTDPASDLLSRPMRRRSREITDRAEIDAILASDKVLHLALARDNVPFLVPVFYGFDGKALYVHSASAGTKIEILKTNNRVCFEVTTENGVVTADAACDFEAKHRTVIGFGRANFVDDVAEKTKALDLIVSRFTDRKFDYPAEKLGITKVIRIDIDSIKGKAYGFGEPRPEQPGETD</sequence>
<gene>
    <name evidence="1" type="ORF">DNX69_04265</name>
</gene>
<name>A0A323UMI0_RHOPL</name>
<dbReference type="Gene3D" id="2.30.110.10">
    <property type="entry name" value="Electron Transport, Fmn-binding Protein, Chain A"/>
    <property type="match status" value="1"/>
</dbReference>
<dbReference type="PANTHER" id="PTHR34071">
    <property type="entry name" value="5-NITROIMIDAZOLE ANTIBIOTICS RESISTANCE PROTEIN, NIMA-FAMILY-RELATED PROTEIN-RELATED"/>
    <property type="match status" value="1"/>
</dbReference>
<dbReference type="SUPFAM" id="SSF50475">
    <property type="entry name" value="FMN-binding split barrel"/>
    <property type="match status" value="1"/>
</dbReference>
<organism evidence="1 2">
    <name type="scientific">Rhodopseudomonas palustris</name>
    <dbReference type="NCBI Taxonomy" id="1076"/>
    <lineage>
        <taxon>Bacteria</taxon>
        <taxon>Pseudomonadati</taxon>
        <taxon>Pseudomonadota</taxon>
        <taxon>Alphaproteobacteria</taxon>
        <taxon>Hyphomicrobiales</taxon>
        <taxon>Nitrobacteraceae</taxon>
        <taxon>Rhodopseudomonas</taxon>
    </lineage>
</organism>
<dbReference type="OrthoDB" id="8137294at2"/>
<dbReference type="AlphaFoldDB" id="A0A323UMI0"/>
<evidence type="ECO:0000313" key="2">
    <source>
        <dbReference type="Proteomes" id="UP000248134"/>
    </source>
</evidence>
<reference evidence="1 2" key="1">
    <citation type="submission" date="2018-06" db="EMBL/GenBank/DDBJ databases">
        <title>Draft Whole-Genome Sequence of the purple photosynthetic bacterium Rhodospeudomonas palustris XCP.</title>
        <authorList>
            <person name="Rayyan A."/>
            <person name="Meyer T.E."/>
            <person name="Kyndt J.A."/>
        </authorList>
    </citation>
    <scope>NUCLEOTIDE SEQUENCE [LARGE SCALE GENOMIC DNA]</scope>
    <source>
        <strain evidence="1 2">XCP</strain>
    </source>
</reference>
<dbReference type="PANTHER" id="PTHR34071:SF2">
    <property type="entry name" value="FLAVIN-NUCLEOTIDE-BINDING PROTEIN"/>
    <property type="match status" value="1"/>
</dbReference>
<dbReference type="InterPro" id="IPR024747">
    <property type="entry name" value="Pyridox_Oxase-rel"/>
</dbReference>